<comment type="caution">
    <text evidence="2">The sequence shown here is derived from an EMBL/GenBank/DDBJ whole genome shotgun (WGS) entry which is preliminary data.</text>
</comment>
<name>A0A2T0R352_9ACTN</name>
<organism evidence="2 3">
    <name type="scientific">Kineococcus rhizosphaerae</name>
    <dbReference type="NCBI Taxonomy" id="559628"/>
    <lineage>
        <taxon>Bacteria</taxon>
        <taxon>Bacillati</taxon>
        <taxon>Actinomycetota</taxon>
        <taxon>Actinomycetes</taxon>
        <taxon>Kineosporiales</taxon>
        <taxon>Kineosporiaceae</taxon>
        <taxon>Kineococcus</taxon>
    </lineage>
</organism>
<dbReference type="OrthoDB" id="3395286at2"/>
<evidence type="ECO:0000259" key="1">
    <source>
        <dbReference type="Pfam" id="PF09350"/>
    </source>
</evidence>
<keyword evidence="3" id="KW-1185">Reference proteome</keyword>
<reference evidence="2 3" key="1">
    <citation type="submission" date="2018-03" db="EMBL/GenBank/DDBJ databases">
        <title>Genomic Encyclopedia of Archaeal and Bacterial Type Strains, Phase II (KMG-II): from individual species to whole genera.</title>
        <authorList>
            <person name="Goeker M."/>
        </authorList>
    </citation>
    <scope>NUCLEOTIDE SEQUENCE [LARGE SCALE GENOMIC DNA]</scope>
    <source>
        <strain evidence="2 3">DSM 19711</strain>
    </source>
</reference>
<protein>
    <submittedName>
        <fullName evidence="2">Uncharacterized protein DUF1992</fullName>
    </submittedName>
</protein>
<evidence type="ECO:0000313" key="2">
    <source>
        <dbReference type="EMBL" id="PRY14476.1"/>
    </source>
</evidence>
<dbReference type="Proteomes" id="UP000238083">
    <property type="component" value="Unassembled WGS sequence"/>
</dbReference>
<dbReference type="InterPro" id="IPR018961">
    <property type="entry name" value="DnaJ_homolog_subfam-C_membr-28"/>
</dbReference>
<evidence type="ECO:0000313" key="3">
    <source>
        <dbReference type="Proteomes" id="UP000238083"/>
    </source>
</evidence>
<dbReference type="AlphaFoldDB" id="A0A2T0R352"/>
<proteinExistence type="predicted"/>
<dbReference type="RefSeq" id="WP_106210858.1">
    <property type="nucleotide sequence ID" value="NZ_PVZF01000006.1"/>
</dbReference>
<gene>
    <name evidence="2" type="ORF">CLV37_10634</name>
</gene>
<feature type="domain" description="DnaJ homologue subfamily C member 28 conserved" evidence="1">
    <location>
        <begin position="14"/>
        <end position="80"/>
    </location>
</feature>
<accession>A0A2T0R352</accession>
<dbReference type="Pfam" id="PF09350">
    <property type="entry name" value="DJC28_CD"/>
    <property type="match status" value="1"/>
</dbReference>
<dbReference type="EMBL" id="PVZF01000006">
    <property type="protein sequence ID" value="PRY14476.1"/>
    <property type="molecule type" value="Genomic_DNA"/>
</dbReference>
<sequence length="164" mass="18635">MSGRKPAGSSFEDWVERQVREATERGEFDHLPGAGAPLPGLDRAFSADRWAADKARREGFDVTGMLPPALALRREREVLLRDVHQLVSERAVRDVVTDFNDRVREQYRRPADGPLVVIALLDVEALVAEWHRRRPPAPAPATTQAPPVRGVRRWWRRIRGSHPQ</sequence>